<evidence type="ECO:0000256" key="1">
    <source>
        <dbReference type="ARBA" id="ARBA00023015"/>
    </source>
</evidence>
<name>A0ABZ1VB97_9ACTN</name>
<dbReference type="PROSITE" id="PS50995">
    <property type="entry name" value="HTH_MARR_2"/>
    <property type="match status" value="1"/>
</dbReference>
<feature type="region of interest" description="Disordered" evidence="4">
    <location>
        <begin position="152"/>
        <end position="182"/>
    </location>
</feature>
<keyword evidence="3" id="KW-0804">Transcription</keyword>
<proteinExistence type="predicted"/>
<dbReference type="SUPFAM" id="SSF46785">
    <property type="entry name" value="Winged helix' DNA-binding domain"/>
    <property type="match status" value="1"/>
</dbReference>
<accession>A0ABZ1VB97</accession>
<dbReference type="EMBL" id="CP108330">
    <property type="protein sequence ID" value="WUR41359.1"/>
    <property type="molecule type" value="Genomic_DNA"/>
</dbReference>
<sequence>MSDGTHQETLGDVVRQLAAIAVIRRRLVRELPQGAGNGSMVLAALAQHGETRLRELAHHLDCDLSVVSRQVAHLEQQGAVERRANPDDRRSSLVSITPQGRALFDALVQVHTDLMDEATADWTPEELATLTGLLERLKDGLSRRARRAQPLDCLPVRSHTPPAPGAFPPPAPKGSVTDPAGR</sequence>
<dbReference type="SMART" id="SM00347">
    <property type="entry name" value="HTH_MARR"/>
    <property type="match status" value="1"/>
</dbReference>
<dbReference type="Pfam" id="PF01047">
    <property type="entry name" value="MarR"/>
    <property type="match status" value="1"/>
</dbReference>
<evidence type="ECO:0000256" key="2">
    <source>
        <dbReference type="ARBA" id="ARBA00023125"/>
    </source>
</evidence>
<keyword evidence="1" id="KW-0805">Transcription regulation</keyword>
<evidence type="ECO:0000313" key="6">
    <source>
        <dbReference type="EMBL" id="WUR41359.1"/>
    </source>
</evidence>
<evidence type="ECO:0000256" key="4">
    <source>
        <dbReference type="SAM" id="MobiDB-lite"/>
    </source>
</evidence>
<dbReference type="PANTHER" id="PTHR33164">
    <property type="entry name" value="TRANSCRIPTIONAL REGULATOR, MARR FAMILY"/>
    <property type="match status" value="1"/>
</dbReference>
<gene>
    <name evidence="6" type="ORF">OHN36_31535</name>
</gene>
<evidence type="ECO:0000313" key="7">
    <source>
        <dbReference type="Proteomes" id="UP001432161"/>
    </source>
</evidence>
<feature type="domain" description="HTH marR-type" evidence="5">
    <location>
        <begin position="10"/>
        <end position="139"/>
    </location>
</feature>
<feature type="compositionally biased region" description="Pro residues" evidence="4">
    <location>
        <begin position="161"/>
        <end position="172"/>
    </location>
</feature>
<reference evidence="6" key="1">
    <citation type="submission" date="2022-10" db="EMBL/GenBank/DDBJ databases">
        <title>The complete genomes of actinobacterial strains from the NBC collection.</title>
        <authorList>
            <person name="Joergensen T.S."/>
            <person name="Alvarez Arevalo M."/>
            <person name="Sterndorff E.B."/>
            <person name="Faurdal D."/>
            <person name="Vuksanovic O."/>
            <person name="Mourched A.-S."/>
            <person name="Charusanti P."/>
            <person name="Shaw S."/>
            <person name="Blin K."/>
            <person name="Weber T."/>
        </authorList>
    </citation>
    <scope>NUCLEOTIDE SEQUENCE</scope>
    <source>
        <strain evidence="6">NBC_00489</strain>
    </source>
</reference>
<dbReference type="InterPro" id="IPR023187">
    <property type="entry name" value="Tscrpt_reg_MarR-type_CS"/>
</dbReference>
<dbReference type="InterPro" id="IPR036390">
    <property type="entry name" value="WH_DNA-bd_sf"/>
</dbReference>
<dbReference type="InterPro" id="IPR000835">
    <property type="entry name" value="HTH_MarR-typ"/>
</dbReference>
<dbReference type="Gene3D" id="1.10.10.10">
    <property type="entry name" value="Winged helix-like DNA-binding domain superfamily/Winged helix DNA-binding domain"/>
    <property type="match status" value="1"/>
</dbReference>
<evidence type="ECO:0000256" key="3">
    <source>
        <dbReference type="ARBA" id="ARBA00023163"/>
    </source>
</evidence>
<dbReference type="InterPro" id="IPR036388">
    <property type="entry name" value="WH-like_DNA-bd_sf"/>
</dbReference>
<evidence type="ECO:0000259" key="5">
    <source>
        <dbReference type="PROSITE" id="PS50995"/>
    </source>
</evidence>
<organism evidence="6 7">
    <name type="scientific">Streptomyces griseoaurantiacus</name>
    <dbReference type="NCBI Taxonomy" id="68213"/>
    <lineage>
        <taxon>Bacteria</taxon>
        <taxon>Bacillati</taxon>
        <taxon>Actinomycetota</taxon>
        <taxon>Actinomycetes</taxon>
        <taxon>Kitasatosporales</taxon>
        <taxon>Streptomycetaceae</taxon>
        <taxon>Streptomyces</taxon>
        <taxon>Streptomyces aurantiacus group</taxon>
    </lineage>
</organism>
<protein>
    <submittedName>
        <fullName evidence="6">MarR family transcriptional regulator</fullName>
    </submittedName>
</protein>
<dbReference type="PRINTS" id="PR00598">
    <property type="entry name" value="HTHMARR"/>
</dbReference>
<keyword evidence="2" id="KW-0238">DNA-binding</keyword>
<dbReference type="Proteomes" id="UP001432161">
    <property type="component" value="Chromosome"/>
</dbReference>
<dbReference type="PROSITE" id="PS01117">
    <property type="entry name" value="HTH_MARR_1"/>
    <property type="match status" value="1"/>
</dbReference>
<dbReference type="InterPro" id="IPR039422">
    <property type="entry name" value="MarR/SlyA-like"/>
</dbReference>
<dbReference type="PANTHER" id="PTHR33164:SF57">
    <property type="entry name" value="MARR-FAMILY TRANSCRIPTIONAL REGULATOR"/>
    <property type="match status" value="1"/>
</dbReference>
<keyword evidence="7" id="KW-1185">Reference proteome</keyword>